<reference evidence="3 4" key="1">
    <citation type="journal article" date="2017" name="G3 (Bethesda)">
        <title>First Draft Genome Sequence of the Pathogenic Fungus Lomentospora prolificans (Formerly Scedosporium prolificans).</title>
        <authorList>
            <person name="Luo R."/>
            <person name="Zimin A."/>
            <person name="Workman R."/>
            <person name="Fan Y."/>
            <person name="Pertea G."/>
            <person name="Grossman N."/>
            <person name="Wear M.P."/>
            <person name="Jia B."/>
            <person name="Miller H."/>
            <person name="Casadevall A."/>
            <person name="Timp W."/>
            <person name="Zhang S.X."/>
            <person name="Salzberg S.L."/>
        </authorList>
    </citation>
    <scope>NUCLEOTIDE SEQUENCE [LARGE SCALE GENOMIC DNA]</scope>
    <source>
        <strain evidence="3 4">JHH-5317</strain>
    </source>
</reference>
<dbReference type="GO" id="GO:0000976">
    <property type="term" value="F:transcription cis-regulatory region binding"/>
    <property type="evidence" value="ECO:0007669"/>
    <property type="project" value="TreeGrafter"/>
</dbReference>
<dbReference type="Pfam" id="PF11951">
    <property type="entry name" value="Fungal_trans_2"/>
    <property type="match status" value="1"/>
</dbReference>
<dbReference type="AlphaFoldDB" id="A0A2N3MZT3"/>
<organism evidence="3 4">
    <name type="scientific">Lomentospora prolificans</name>
    <dbReference type="NCBI Taxonomy" id="41688"/>
    <lineage>
        <taxon>Eukaryota</taxon>
        <taxon>Fungi</taxon>
        <taxon>Dikarya</taxon>
        <taxon>Ascomycota</taxon>
        <taxon>Pezizomycotina</taxon>
        <taxon>Sordariomycetes</taxon>
        <taxon>Hypocreomycetidae</taxon>
        <taxon>Microascales</taxon>
        <taxon>Microascaceae</taxon>
        <taxon>Lomentospora</taxon>
    </lineage>
</organism>
<evidence type="ECO:0000313" key="4">
    <source>
        <dbReference type="Proteomes" id="UP000233524"/>
    </source>
</evidence>
<dbReference type="PANTHER" id="PTHR37534:SF49">
    <property type="entry name" value="LYSINE BIOSYNTHESIS REGULATORY PROTEIN LYS14"/>
    <property type="match status" value="1"/>
</dbReference>
<dbReference type="STRING" id="41688.A0A2N3MZT3"/>
<evidence type="ECO:0000256" key="1">
    <source>
        <dbReference type="ARBA" id="ARBA00004123"/>
    </source>
</evidence>
<accession>A0A2N3MZT3</accession>
<dbReference type="PANTHER" id="PTHR37534">
    <property type="entry name" value="TRANSCRIPTIONAL ACTIVATOR PROTEIN UGA3"/>
    <property type="match status" value="1"/>
</dbReference>
<evidence type="ECO:0000256" key="2">
    <source>
        <dbReference type="ARBA" id="ARBA00023242"/>
    </source>
</evidence>
<comment type="subcellular location">
    <subcellularLocation>
        <location evidence="1">Nucleus</location>
    </subcellularLocation>
</comment>
<protein>
    <submittedName>
        <fullName evidence="3">Uncharacterized protein</fullName>
    </submittedName>
</protein>
<dbReference type="GO" id="GO:0045944">
    <property type="term" value="P:positive regulation of transcription by RNA polymerase II"/>
    <property type="evidence" value="ECO:0007669"/>
    <property type="project" value="TreeGrafter"/>
</dbReference>
<comment type="caution">
    <text evidence="3">The sequence shown here is derived from an EMBL/GenBank/DDBJ whole genome shotgun (WGS) entry which is preliminary data.</text>
</comment>
<dbReference type="GO" id="GO:0003700">
    <property type="term" value="F:DNA-binding transcription factor activity"/>
    <property type="evidence" value="ECO:0007669"/>
    <property type="project" value="TreeGrafter"/>
</dbReference>
<evidence type="ECO:0000313" key="3">
    <source>
        <dbReference type="EMBL" id="PKS05665.1"/>
    </source>
</evidence>
<dbReference type="GO" id="GO:0005634">
    <property type="term" value="C:nucleus"/>
    <property type="evidence" value="ECO:0007669"/>
    <property type="project" value="UniProtKB-SubCell"/>
</dbReference>
<dbReference type="EMBL" id="NLAX01001584">
    <property type="protein sequence ID" value="PKS05665.1"/>
    <property type="molecule type" value="Genomic_DNA"/>
</dbReference>
<gene>
    <name evidence="3" type="ORF">jhhlp_008184</name>
</gene>
<dbReference type="Proteomes" id="UP000233524">
    <property type="component" value="Unassembled WGS sequence"/>
</dbReference>
<dbReference type="InParanoid" id="A0A2N3MZT3"/>
<dbReference type="OrthoDB" id="5069333at2759"/>
<sequence>MTKYFTEILPIEPHHFVNVYVWDIEDGNESRDMSVDEYTEALSCDSGIIPTGPESGSELFFDGFHPDLFDYYSSRLCALTSPSKHTTSPFTQLILPLFTAGGQEFVLQSIMAFAARHRSVSNPHYARMALSLKGKALASLRRRLTAPNNMTTLDIIADPQIPIAMMFLCLDEILDNCDHRWVIHLRACQDWLKRRKQFLLTYTPNGSSLRQQHQHQQHSLVSFAERFFAFQDVISRTACGKAPHFGLEYWQSPERESDTQGWMGCSPALASIIFRTTELGRARELNELSAHDFERQAASLEEELESLRYRGDFSVGSGQGNTYRDAVAINDDGILHDSFELMREAVQLYHHCLLHDASPSTPLVAESVRSILRKTHRLVQAGSTSGLAFPLFAAAVELDPLDDELIPSDISDQHSKPVSGRRLVLEILQTLTGSSLFNVAKTRAVIRNIWTMRDLHLGEPQEEMGEQNDWNIYVSPYCNNLNLA</sequence>
<keyword evidence="2" id="KW-0539">Nucleus</keyword>
<keyword evidence="4" id="KW-1185">Reference proteome</keyword>
<proteinExistence type="predicted"/>
<dbReference type="InterPro" id="IPR021858">
    <property type="entry name" value="Fun_TF"/>
</dbReference>
<dbReference type="VEuPathDB" id="FungiDB:jhhlp_008184"/>
<name>A0A2N3MZT3_9PEZI</name>